<feature type="compositionally biased region" description="Gly residues" evidence="1">
    <location>
        <begin position="242"/>
        <end position="251"/>
    </location>
</feature>
<feature type="region of interest" description="Disordered" evidence="1">
    <location>
        <begin position="240"/>
        <end position="273"/>
    </location>
</feature>
<evidence type="ECO:0000313" key="3">
    <source>
        <dbReference type="EMBL" id="KAG5182530.1"/>
    </source>
</evidence>
<dbReference type="OrthoDB" id="10361059at2759"/>
<name>A0A836CDK1_9STRA</name>
<keyword evidence="2" id="KW-0472">Membrane</keyword>
<keyword evidence="2" id="KW-0812">Transmembrane</keyword>
<keyword evidence="4" id="KW-1185">Reference proteome</keyword>
<comment type="caution">
    <text evidence="3">The sequence shown here is derived from an EMBL/GenBank/DDBJ whole genome shotgun (WGS) entry which is preliminary data.</text>
</comment>
<dbReference type="EMBL" id="JAFCMP010000235">
    <property type="protein sequence ID" value="KAG5182530.1"/>
    <property type="molecule type" value="Genomic_DNA"/>
</dbReference>
<reference evidence="3" key="1">
    <citation type="submission" date="2021-02" db="EMBL/GenBank/DDBJ databases">
        <title>First Annotated Genome of the Yellow-green Alga Tribonema minus.</title>
        <authorList>
            <person name="Mahan K.M."/>
        </authorList>
    </citation>
    <scope>NUCLEOTIDE SEQUENCE</scope>
    <source>
        <strain evidence="3">UTEX B ZZ1240</strain>
    </source>
</reference>
<dbReference type="AlphaFoldDB" id="A0A836CDK1"/>
<sequence>MAAQALKWAAVAVRARPTLTRGVLRQRRARAWCGTTQMRRGGEERSSGEGGLDPSCLVLTQQQRSPRACFAVLFRAAAIVVLAFVARPRLDALSRKSKSRTQDADEFAATLALYQGRCRAWALRATRLPLSSCLKDPSLSLRAGATTAADGGGGGALLRRLLQAKTGGSLELRHTKLKVHVKGIIDGVTREPPPHDIIKFLAFLIADGNYYPEGFLFPGECARMSFSPLGATRWIVRPAGSGDNGNGGGSAAYGATTPRPPPPGGGRTTVKRGMRKTSLPPTLEIVRRSKKACTYVHGATGVAYDVSTVEMLVTNFLLVRQLLPWAVLYPWESGLKRLAGVLASCVYMLLRPLRPELAAAGESGSSSGSSGSGGSGSSTQEQAAANQAAVDLAARLAAAAAADAQGDSSPASAPPAEPVHSGAPALARRASRQAQAQVTVALFKKSGGAAPPAKALAESMREGRPLSNALLAAALLPPAHFAPMATLMERWLLPVAGQLNAWIQDALQQVAQGRVLRSSGSADSSRILISALTAAAAAAAARAPQVVYAVMEEHMRNPLHAHPPPSGGDADI</sequence>
<feature type="region of interest" description="Disordered" evidence="1">
    <location>
        <begin position="359"/>
        <end position="384"/>
    </location>
</feature>
<accession>A0A836CDK1</accession>
<feature type="compositionally biased region" description="Low complexity" evidence="1">
    <location>
        <begin position="359"/>
        <end position="369"/>
    </location>
</feature>
<feature type="region of interest" description="Disordered" evidence="1">
    <location>
        <begin position="404"/>
        <end position="430"/>
    </location>
</feature>
<proteinExistence type="predicted"/>
<keyword evidence="2" id="KW-1133">Transmembrane helix</keyword>
<dbReference type="Proteomes" id="UP000664859">
    <property type="component" value="Unassembled WGS sequence"/>
</dbReference>
<evidence type="ECO:0000256" key="1">
    <source>
        <dbReference type="SAM" id="MobiDB-lite"/>
    </source>
</evidence>
<evidence type="ECO:0000313" key="4">
    <source>
        <dbReference type="Proteomes" id="UP000664859"/>
    </source>
</evidence>
<protein>
    <submittedName>
        <fullName evidence="3">Uncharacterized protein</fullName>
    </submittedName>
</protein>
<feature type="transmembrane region" description="Helical" evidence="2">
    <location>
        <begin position="68"/>
        <end position="86"/>
    </location>
</feature>
<gene>
    <name evidence="3" type="ORF">JKP88DRAFT_277892</name>
</gene>
<evidence type="ECO:0000256" key="2">
    <source>
        <dbReference type="SAM" id="Phobius"/>
    </source>
</evidence>
<organism evidence="3 4">
    <name type="scientific">Tribonema minus</name>
    <dbReference type="NCBI Taxonomy" id="303371"/>
    <lineage>
        <taxon>Eukaryota</taxon>
        <taxon>Sar</taxon>
        <taxon>Stramenopiles</taxon>
        <taxon>Ochrophyta</taxon>
        <taxon>PX clade</taxon>
        <taxon>Xanthophyceae</taxon>
        <taxon>Tribonematales</taxon>
        <taxon>Tribonemataceae</taxon>
        <taxon>Tribonema</taxon>
    </lineage>
</organism>